<gene>
    <name evidence="1" type="ORF">CDV49_08285</name>
</gene>
<evidence type="ECO:0000313" key="2">
    <source>
        <dbReference type="Proteomes" id="UP000196878"/>
    </source>
</evidence>
<protein>
    <submittedName>
        <fullName evidence="1">Uncharacterized protein</fullName>
    </submittedName>
</protein>
<dbReference type="EMBL" id="NIPW01000011">
    <property type="protein sequence ID" value="OWJ78424.1"/>
    <property type="molecule type" value="Genomic_DNA"/>
</dbReference>
<reference evidence="1 2" key="1">
    <citation type="submission" date="2016-12" db="EMBL/GenBank/DDBJ databases">
        <title>Comparison of Traditional DNA-DNA Hybridization with In Silico Genomic Analysis.</title>
        <authorList>
            <person name="Nicholson A.C."/>
            <person name="Humrighouse B.W."/>
            <person name="Graziano J."/>
            <person name="Lasker B."/>
            <person name="Whitney A.M."/>
            <person name="Mcquiston J.R."/>
        </authorList>
    </citation>
    <scope>NUCLEOTIDE SEQUENCE [LARGE SCALE GENOMIC DNA]</scope>
    <source>
        <strain evidence="1 2">H2240</strain>
    </source>
</reference>
<dbReference type="AlphaFoldDB" id="A0A212ABY1"/>
<organism evidence="1 2">
    <name type="scientific">Haematobacter genomosp. 1</name>
    <dbReference type="NCBI Taxonomy" id="366618"/>
    <lineage>
        <taxon>Bacteria</taxon>
        <taxon>Pseudomonadati</taxon>
        <taxon>Pseudomonadota</taxon>
        <taxon>Alphaproteobacteria</taxon>
        <taxon>Rhodobacterales</taxon>
        <taxon>Paracoccaceae</taxon>
        <taxon>Haematobacter</taxon>
    </lineage>
</organism>
<accession>A0A212ABY1</accession>
<keyword evidence="2" id="KW-1185">Reference proteome</keyword>
<dbReference type="Proteomes" id="UP000196878">
    <property type="component" value="Unassembled WGS sequence"/>
</dbReference>
<name>A0A212ABY1_9RHOB</name>
<comment type="caution">
    <text evidence="1">The sequence shown here is derived from an EMBL/GenBank/DDBJ whole genome shotgun (WGS) entry which is preliminary data.</text>
</comment>
<evidence type="ECO:0000313" key="1">
    <source>
        <dbReference type="EMBL" id="OWJ78424.1"/>
    </source>
</evidence>
<proteinExistence type="predicted"/>
<sequence>MQDNRVSFEPEVGVAIERPKTSWAPEVYSVELRLLTIPQFEAFQRWYKLDLHHGVLPFEFYHPITRVRSAWKIVKGSPPYSVAKTRRAAPGAKCIALSFSIVSFPVSIPDGYLLQESGDYVLQEDGGRIIVDPGSPFDVGA</sequence>